<reference evidence="2" key="1">
    <citation type="journal article" date="2019" name="Int. J. Syst. Evol. Microbiol.">
        <title>The Global Catalogue of Microorganisms (GCM) 10K type strain sequencing project: providing services to taxonomists for standard genome sequencing and annotation.</title>
        <authorList>
            <consortium name="The Broad Institute Genomics Platform"/>
            <consortium name="The Broad Institute Genome Sequencing Center for Infectious Disease"/>
            <person name="Wu L."/>
            <person name="Ma J."/>
        </authorList>
    </citation>
    <scope>NUCLEOTIDE SEQUENCE [LARGE SCALE GENOMIC DNA]</scope>
    <source>
        <strain evidence="2">CCUG 55608</strain>
    </source>
</reference>
<evidence type="ECO:0000313" key="1">
    <source>
        <dbReference type="EMBL" id="MFD1143704.1"/>
    </source>
</evidence>
<comment type="caution">
    <text evidence="1">The sequence shown here is derived from an EMBL/GenBank/DDBJ whole genome shotgun (WGS) entry which is preliminary data.</text>
</comment>
<proteinExistence type="predicted"/>
<name>A0ABW3QBL2_9BACT</name>
<evidence type="ECO:0000313" key="2">
    <source>
        <dbReference type="Proteomes" id="UP001597116"/>
    </source>
</evidence>
<organism evidence="1 2">
    <name type="scientific">Larkinella insperata</name>
    <dbReference type="NCBI Taxonomy" id="332158"/>
    <lineage>
        <taxon>Bacteria</taxon>
        <taxon>Pseudomonadati</taxon>
        <taxon>Bacteroidota</taxon>
        <taxon>Cytophagia</taxon>
        <taxon>Cytophagales</taxon>
        <taxon>Spirosomataceae</taxon>
        <taxon>Larkinella</taxon>
    </lineage>
</organism>
<gene>
    <name evidence="1" type="ORF">ACFQ4C_21425</name>
</gene>
<sequence length="190" mass="21563">MIPKTAILFIGTVLILIACHDQERENHLIQREQALLEKEKQFALKEADYQALAKMRDSLTALRDTLVVAVWPPAIAGQWNSRVICTESTCSDYAIGDQRSDVWEFSSDSTQMVTKVISANRLVRVYTAKYTNNEVRMSFKTDSSAQKQVEMTVLLNDLNPNKMRGTRTVMVDNQCNATFTVELSRIPNNE</sequence>
<dbReference type="RefSeq" id="WP_379884663.1">
    <property type="nucleotide sequence ID" value="NZ_JBHTLP010000018.1"/>
</dbReference>
<protein>
    <recommendedName>
        <fullName evidence="3">Lipoprotein</fullName>
    </recommendedName>
</protein>
<dbReference type="PROSITE" id="PS51257">
    <property type="entry name" value="PROKAR_LIPOPROTEIN"/>
    <property type="match status" value="1"/>
</dbReference>
<keyword evidence="2" id="KW-1185">Reference proteome</keyword>
<evidence type="ECO:0008006" key="3">
    <source>
        <dbReference type="Google" id="ProtNLM"/>
    </source>
</evidence>
<dbReference type="EMBL" id="JBHTLP010000018">
    <property type="protein sequence ID" value="MFD1143704.1"/>
    <property type="molecule type" value="Genomic_DNA"/>
</dbReference>
<accession>A0ABW3QBL2</accession>
<dbReference type="Proteomes" id="UP001597116">
    <property type="component" value="Unassembled WGS sequence"/>
</dbReference>